<sequence length="94" mass="10324">RPKPSSDVFVSYAQCSVFKEPFGVSFFSAARSDLNNIAQAFRTLQPFFKTKFNVFSNASNAALESCASSPECQQKTGYPPEGEQPVSHPNIDVQ</sequence>
<reference evidence="3" key="1">
    <citation type="journal article" date="2019" name="Int. J. Syst. Evol. Microbiol.">
        <title>The Global Catalogue of Microorganisms (GCM) 10K type strain sequencing project: providing services to taxonomists for standard genome sequencing and annotation.</title>
        <authorList>
            <consortium name="The Broad Institute Genomics Platform"/>
            <consortium name="The Broad Institute Genome Sequencing Center for Infectious Disease"/>
            <person name="Wu L."/>
            <person name="Ma J."/>
        </authorList>
    </citation>
    <scope>NUCLEOTIDE SEQUENCE [LARGE SCALE GENOMIC DNA]</scope>
    <source>
        <strain evidence="3">CGMCC 4.1641</strain>
    </source>
</reference>
<evidence type="ECO:0000256" key="1">
    <source>
        <dbReference type="SAM" id="MobiDB-lite"/>
    </source>
</evidence>
<evidence type="ECO:0000313" key="3">
    <source>
        <dbReference type="Proteomes" id="UP001595755"/>
    </source>
</evidence>
<organism evidence="2 3">
    <name type="scientific">Cohnella boryungensis</name>
    <dbReference type="NCBI Taxonomy" id="768479"/>
    <lineage>
        <taxon>Bacteria</taxon>
        <taxon>Bacillati</taxon>
        <taxon>Bacillota</taxon>
        <taxon>Bacilli</taxon>
        <taxon>Bacillales</taxon>
        <taxon>Paenibacillaceae</taxon>
        <taxon>Cohnella</taxon>
    </lineage>
</organism>
<dbReference type="RefSeq" id="WP_378126466.1">
    <property type="nucleotide sequence ID" value="NZ_JBHSED010000008.1"/>
</dbReference>
<comment type="caution">
    <text evidence="2">The sequence shown here is derived from an EMBL/GenBank/DDBJ whole genome shotgun (WGS) entry which is preliminary data.</text>
</comment>
<name>A0ABV8S7Q1_9BACL</name>
<accession>A0ABV8S7Q1</accession>
<gene>
    <name evidence="2" type="ORF">ACFO1S_06645</name>
</gene>
<evidence type="ECO:0000313" key="2">
    <source>
        <dbReference type="EMBL" id="MFC4303125.1"/>
    </source>
</evidence>
<protein>
    <submittedName>
        <fullName evidence="2">Uncharacterized protein</fullName>
    </submittedName>
</protein>
<feature type="non-terminal residue" evidence="2">
    <location>
        <position position="1"/>
    </location>
</feature>
<dbReference type="EMBL" id="JBHSED010000008">
    <property type="protein sequence ID" value="MFC4303125.1"/>
    <property type="molecule type" value="Genomic_DNA"/>
</dbReference>
<proteinExistence type="predicted"/>
<keyword evidence="3" id="KW-1185">Reference proteome</keyword>
<feature type="region of interest" description="Disordered" evidence="1">
    <location>
        <begin position="70"/>
        <end position="94"/>
    </location>
</feature>
<dbReference type="Proteomes" id="UP001595755">
    <property type="component" value="Unassembled WGS sequence"/>
</dbReference>